<proteinExistence type="predicted"/>
<sequence>MRLTYAQIHAVRRLPESLIRLELLKLHTKKLPNLSDLVNLRELSLGFCEGGRTPKLVEDPMPWWIGRLRKLESLTLISKVVVTLSADIGLLSHLKTLELRCPNLRYLPRPPASLSSLSLQNYMSVHAIDLSNLKKLSKLTMTLAAITEIQGLDCLEYLQTLSLVFLGCLEVLPDLSNSKKLRKLHIEKCECLVEIQGKMPASLELLMMEKCESLEKLPDLSSLEGPEEIKIYACVKLNVEVIPGYAEKREETYQ</sequence>
<protein>
    <submittedName>
        <fullName evidence="2">Disease resistance protein RML1A-like isoform X1</fullName>
    </submittedName>
</protein>
<dbReference type="InterPro" id="IPR032675">
    <property type="entry name" value="LRR_dom_sf"/>
</dbReference>
<accession>A0ABM3HNQ1</accession>
<dbReference type="SUPFAM" id="SSF52058">
    <property type="entry name" value="L domain-like"/>
    <property type="match status" value="1"/>
</dbReference>
<reference evidence="2" key="1">
    <citation type="submission" date="2025-08" db="UniProtKB">
        <authorList>
            <consortium name="RefSeq"/>
        </authorList>
    </citation>
    <scope>IDENTIFICATION</scope>
    <source>
        <tissue evidence="2">Leaf</tissue>
    </source>
</reference>
<evidence type="ECO:0000313" key="1">
    <source>
        <dbReference type="Proteomes" id="UP000827889"/>
    </source>
</evidence>
<dbReference type="Proteomes" id="UP000827889">
    <property type="component" value="Chromosome 7"/>
</dbReference>
<dbReference type="PANTHER" id="PTHR47186:SF18">
    <property type="entry name" value="RX N-TERMINAL DOMAIN-CONTAINING PROTEIN"/>
    <property type="match status" value="1"/>
</dbReference>
<dbReference type="GeneID" id="115749757"/>
<evidence type="ECO:0000313" key="2">
    <source>
        <dbReference type="RefSeq" id="XP_048138219.1"/>
    </source>
</evidence>
<dbReference type="RefSeq" id="XP_048138219.1">
    <property type="nucleotide sequence ID" value="XM_048282262.1"/>
</dbReference>
<keyword evidence="1" id="KW-1185">Reference proteome</keyword>
<dbReference type="Gene3D" id="3.80.10.10">
    <property type="entry name" value="Ribonuclease Inhibitor"/>
    <property type="match status" value="1"/>
</dbReference>
<organism evidence="1 2">
    <name type="scientific">Rhodamnia argentea</name>
    <dbReference type="NCBI Taxonomy" id="178133"/>
    <lineage>
        <taxon>Eukaryota</taxon>
        <taxon>Viridiplantae</taxon>
        <taxon>Streptophyta</taxon>
        <taxon>Embryophyta</taxon>
        <taxon>Tracheophyta</taxon>
        <taxon>Spermatophyta</taxon>
        <taxon>Magnoliopsida</taxon>
        <taxon>eudicotyledons</taxon>
        <taxon>Gunneridae</taxon>
        <taxon>Pentapetalae</taxon>
        <taxon>rosids</taxon>
        <taxon>malvids</taxon>
        <taxon>Myrtales</taxon>
        <taxon>Myrtaceae</taxon>
        <taxon>Myrtoideae</taxon>
        <taxon>Myrteae</taxon>
        <taxon>Australasian group</taxon>
        <taxon>Rhodamnia</taxon>
    </lineage>
</organism>
<gene>
    <name evidence="2" type="primary">LOC115749757</name>
</gene>
<name>A0ABM3HNQ1_9MYRT</name>
<dbReference type="PANTHER" id="PTHR47186">
    <property type="entry name" value="LEUCINE-RICH REPEAT-CONTAINING PROTEIN 57"/>
    <property type="match status" value="1"/>
</dbReference>